<evidence type="ECO:0000313" key="6">
    <source>
        <dbReference type="Proteomes" id="UP000183995"/>
    </source>
</evidence>
<dbReference type="SUPFAM" id="SSF51445">
    <property type="entry name" value="(Trans)glycosidases"/>
    <property type="match status" value="1"/>
</dbReference>
<evidence type="ECO:0000256" key="2">
    <source>
        <dbReference type="ARBA" id="ARBA00023295"/>
    </source>
</evidence>
<dbReference type="PANTHER" id="PTHR46066:SF2">
    <property type="entry name" value="CHITINASE DOMAIN-CONTAINING PROTEIN 1"/>
    <property type="match status" value="1"/>
</dbReference>
<evidence type="ECO:0000259" key="4">
    <source>
        <dbReference type="PROSITE" id="PS51910"/>
    </source>
</evidence>
<dbReference type="EMBL" id="FQXV01000010">
    <property type="protein sequence ID" value="SHI15238.1"/>
    <property type="molecule type" value="Genomic_DNA"/>
</dbReference>
<dbReference type="Gene3D" id="3.10.350.10">
    <property type="entry name" value="LysM domain"/>
    <property type="match status" value="2"/>
</dbReference>
<proteinExistence type="predicted"/>
<reference evidence="5 6" key="1">
    <citation type="submission" date="2016-11" db="EMBL/GenBank/DDBJ databases">
        <authorList>
            <person name="Jaros S."/>
            <person name="Januszkiewicz K."/>
            <person name="Wedrychowicz H."/>
        </authorList>
    </citation>
    <scope>NUCLEOTIDE SEQUENCE [LARGE SCALE GENOMIC DNA]</scope>
    <source>
        <strain evidence="5 6">DSM 10068</strain>
    </source>
</reference>
<dbReference type="InterPro" id="IPR011583">
    <property type="entry name" value="Chitinase_II/V-like_cat"/>
</dbReference>
<dbReference type="InterPro" id="IPR018392">
    <property type="entry name" value="LysM"/>
</dbReference>
<dbReference type="AlphaFoldDB" id="A0A1M5YTR8"/>
<evidence type="ECO:0000259" key="3">
    <source>
        <dbReference type="PROSITE" id="PS51782"/>
    </source>
</evidence>
<organism evidence="5 6">
    <name type="scientific">Sporobacter termitidis DSM 10068</name>
    <dbReference type="NCBI Taxonomy" id="1123282"/>
    <lineage>
        <taxon>Bacteria</taxon>
        <taxon>Bacillati</taxon>
        <taxon>Bacillota</taxon>
        <taxon>Clostridia</taxon>
        <taxon>Eubacteriales</taxon>
        <taxon>Oscillospiraceae</taxon>
        <taxon>Sporobacter</taxon>
    </lineage>
</organism>
<dbReference type="CDD" id="cd02874">
    <property type="entry name" value="GH18_CFLE_spore_hydrolase"/>
    <property type="match status" value="1"/>
</dbReference>
<name>A0A1M5YTR8_9FIRM</name>
<dbReference type="GO" id="GO:0016798">
    <property type="term" value="F:hydrolase activity, acting on glycosyl bonds"/>
    <property type="evidence" value="ECO:0007669"/>
    <property type="project" value="UniProtKB-KW"/>
</dbReference>
<dbReference type="CDD" id="cd00118">
    <property type="entry name" value="LysM"/>
    <property type="match status" value="2"/>
</dbReference>
<dbReference type="Pfam" id="PF00704">
    <property type="entry name" value="Glyco_hydro_18"/>
    <property type="match status" value="1"/>
</dbReference>
<gene>
    <name evidence="5" type="ORF">SAMN02745823_02841</name>
</gene>
<dbReference type="PANTHER" id="PTHR46066">
    <property type="entry name" value="CHITINASE DOMAIN-CONTAINING PROTEIN 1 FAMILY MEMBER"/>
    <property type="match status" value="1"/>
</dbReference>
<protein>
    <submittedName>
        <fullName evidence="5">Spore germination protein</fullName>
    </submittedName>
</protein>
<evidence type="ECO:0000256" key="1">
    <source>
        <dbReference type="ARBA" id="ARBA00022801"/>
    </source>
</evidence>
<dbReference type="InterPro" id="IPR036779">
    <property type="entry name" value="LysM_dom_sf"/>
</dbReference>
<dbReference type="GO" id="GO:0008061">
    <property type="term" value="F:chitin binding"/>
    <property type="evidence" value="ECO:0007669"/>
    <property type="project" value="InterPro"/>
</dbReference>
<dbReference type="InterPro" id="IPR029070">
    <property type="entry name" value="Chitinase_insertion_sf"/>
</dbReference>
<dbReference type="InterPro" id="IPR001223">
    <property type="entry name" value="Glyco_hydro18_cat"/>
</dbReference>
<accession>A0A1M5YTR8</accession>
<keyword evidence="1" id="KW-0378">Hydrolase</keyword>
<feature type="domain" description="GH18" evidence="4">
    <location>
        <begin position="131"/>
        <end position="450"/>
    </location>
</feature>
<dbReference type="InterPro" id="IPR041704">
    <property type="entry name" value="CFLE_GH18"/>
</dbReference>
<dbReference type="Gene3D" id="3.20.20.80">
    <property type="entry name" value="Glycosidases"/>
    <property type="match status" value="1"/>
</dbReference>
<evidence type="ECO:0000313" key="5">
    <source>
        <dbReference type="EMBL" id="SHI15238.1"/>
    </source>
</evidence>
<dbReference type="STRING" id="1123282.SAMN02745823_02841"/>
<keyword evidence="2" id="KW-0326">Glycosidase</keyword>
<dbReference type="Gene3D" id="3.10.50.10">
    <property type="match status" value="1"/>
</dbReference>
<dbReference type="InterPro" id="IPR017853">
    <property type="entry name" value="GH"/>
</dbReference>
<sequence length="450" mass="50343">MTAWRISWNANCGSHASVDKPERMIILTIYTVRRGDSLYAIANKYGVTVDALIYDNQIANPLRLVEGQAIYIPVTSVSYRVRPGDSVYSIARSYNTTVAAITAANPTLNPARLYPGQTITIPFPNAMLGNAQVNGFTVSGSETTLREWMPYLTYISFFSWQADAGGGITPINDDRVRTNAREANVAPLMSVTNIQPGGGFSSDIAHAILTNEEAQSTLLTNIMAAMRQRNYYGVIFDIEYVYPYDRESYNQFLRRAVSMLHAEGYIVMTAIAPKTSATQAGTLYEAHDYPVHGELVDYVIIMTYEWGYLYGPPMAVAPINEVRRVLDYAVSVIPSNKILMGMPNYAYDWTLPFVQGSAARPMSNTAAIAQASDVGAVIKYDEQAQAPFYNYYDSQGRQHEVWFDDARSIEARLRLIHDYNLAGLSYWTIDNLFRAQFLVLHTMYNIAKVI</sequence>
<dbReference type="GO" id="GO:0012505">
    <property type="term" value="C:endomembrane system"/>
    <property type="evidence" value="ECO:0007669"/>
    <property type="project" value="TreeGrafter"/>
</dbReference>
<dbReference type="SMART" id="SM00636">
    <property type="entry name" value="Glyco_18"/>
    <property type="match status" value="1"/>
</dbReference>
<dbReference type="PROSITE" id="PS51910">
    <property type="entry name" value="GH18_2"/>
    <property type="match status" value="1"/>
</dbReference>
<dbReference type="GO" id="GO:0070492">
    <property type="term" value="F:oligosaccharide binding"/>
    <property type="evidence" value="ECO:0007669"/>
    <property type="project" value="TreeGrafter"/>
</dbReference>
<dbReference type="SMART" id="SM00257">
    <property type="entry name" value="LysM"/>
    <property type="match status" value="2"/>
</dbReference>
<feature type="domain" description="LysM" evidence="3">
    <location>
        <begin position="28"/>
        <end position="72"/>
    </location>
</feature>
<dbReference type="GO" id="GO:0005975">
    <property type="term" value="P:carbohydrate metabolic process"/>
    <property type="evidence" value="ECO:0007669"/>
    <property type="project" value="InterPro"/>
</dbReference>
<dbReference type="Pfam" id="PF01476">
    <property type="entry name" value="LysM"/>
    <property type="match status" value="2"/>
</dbReference>
<dbReference type="Proteomes" id="UP000183995">
    <property type="component" value="Unassembled WGS sequence"/>
</dbReference>
<feature type="domain" description="LysM" evidence="3">
    <location>
        <begin position="77"/>
        <end position="121"/>
    </location>
</feature>
<keyword evidence="6" id="KW-1185">Reference proteome</keyword>
<dbReference type="SUPFAM" id="SSF54106">
    <property type="entry name" value="LysM domain"/>
    <property type="match status" value="2"/>
</dbReference>
<dbReference type="PROSITE" id="PS51782">
    <property type="entry name" value="LYSM"/>
    <property type="match status" value="2"/>
</dbReference>